<dbReference type="AlphaFoldDB" id="A0A8J4U2P0"/>
<accession>A0A8J4U2P0</accession>
<organism evidence="1 2">
    <name type="scientific">Clarias magur</name>
    <name type="common">Asian catfish</name>
    <name type="synonym">Macropteronotus magur</name>
    <dbReference type="NCBI Taxonomy" id="1594786"/>
    <lineage>
        <taxon>Eukaryota</taxon>
        <taxon>Metazoa</taxon>
        <taxon>Chordata</taxon>
        <taxon>Craniata</taxon>
        <taxon>Vertebrata</taxon>
        <taxon>Euteleostomi</taxon>
        <taxon>Actinopterygii</taxon>
        <taxon>Neopterygii</taxon>
        <taxon>Teleostei</taxon>
        <taxon>Ostariophysi</taxon>
        <taxon>Siluriformes</taxon>
        <taxon>Clariidae</taxon>
        <taxon>Clarias</taxon>
    </lineage>
</organism>
<dbReference type="Proteomes" id="UP000727407">
    <property type="component" value="Unassembled WGS sequence"/>
</dbReference>
<proteinExistence type="predicted"/>
<comment type="caution">
    <text evidence="1">The sequence shown here is derived from an EMBL/GenBank/DDBJ whole genome shotgun (WGS) entry which is preliminary data.</text>
</comment>
<protein>
    <submittedName>
        <fullName evidence="1">Uncharacterized protein</fullName>
    </submittedName>
</protein>
<reference evidence="1" key="1">
    <citation type="submission" date="2020-07" db="EMBL/GenBank/DDBJ databases">
        <title>Clarias magur genome sequencing, assembly and annotation.</title>
        <authorList>
            <person name="Kushwaha B."/>
            <person name="Kumar R."/>
            <person name="Das P."/>
            <person name="Joshi C.G."/>
            <person name="Kumar D."/>
            <person name="Nagpure N.S."/>
            <person name="Pandey M."/>
            <person name="Agarwal S."/>
            <person name="Srivastava S."/>
            <person name="Singh M."/>
            <person name="Sahoo L."/>
            <person name="Jayasankar P."/>
            <person name="Meher P.K."/>
            <person name="Koringa P.G."/>
            <person name="Iquebal M.A."/>
            <person name="Das S.P."/>
            <person name="Bit A."/>
            <person name="Patnaik S."/>
            <person name="Patel N."/>
            <person name="Shah T.M."/>
            <person name="Hinsu A."/>
            <person name="Jena J.K."/>
        </authorList>
    </citation>
    <scope>NUCLEOTIDE SEQUENCE</scope>
    <source>
        <strain evidence="1">CIFAMagur01</strain>
        <tissue evidence="1">Testis</tissue>
    </source>
</reference>
<name>A0A8J4U2P0_CLAMG</name>
<evidence type="ECO:0000313" key="2">
    <source>
        <dbReference type="Proteomes" id="UP000727407"/>
    </source>
</evidence>
<sequence>VIDVIASKCVQLEVISSASCRDLSSRLQSIYLLLAVRNLNLNDRQTKENKW</sequence>
<dbReference type="EMBL" id="QNUK01000054">
    <property type="protein sequence ID" value="KAF5904645.1"/>
    <property type="molecule type" value="Genomic_DNA"/>
</dbReference>
<evidence type="ECO:0000313" key="1">
    <source>
        <dbReference type="EMBL" id="KAF5904645.1"/>
    </source>
</evidence>
<gene>
    <name evidence="1" type="ORF">DAT39_005651</name>
</gene>
<feature type="non-terminal residue" evidence="1">
    <location>
        <position position="1"/>
    </location>
</feature>
<keyword evidence="2" id="KW-1185">Reference proteome</keyword>
<feature type="non-terminal residue" evidence="1">
    <location>
        <position position="51"/>
    </location>
</feature>